<proteinExistence type="predicted"/>
<dbReference type="EMBL" id="CM042011">
    <property type="protein sequence ID" value="KAI3767643.1"/>
    <property type="molecule type" value="Genomic_DNA"/>
</dbReference>
<accession>A0ACB9FA37</accession>
<organism evidence="1 2">
    <name type="scientific">Cichorium intybus</name>
    <name type="common">Chicory</name>
    <dbReference type="NCBI Taxonomy" id="13427"/>
    <lineage>
        <taxon>Eukaryota</taxon>
        <taxon>Viridiplantae</taxon>
        <taxon>Streptophyta</taxon>
        <taxon>Embryophyta</taxon>
        <taxon>Tracheophyta</taxon>
        <taxon>Spermatophyta</taxon>
        <taxon>Magnoliopsida</taxon>
        <taxon>eudicotyledons</taxon>
        <taxon>Gunneridae</taxon>
        <taxon>Pentapetalae</taxon>
        <taxon>asterids</taxon>
        <taxon>campanulids</taxon>
        <taxon>Asterales</taxon>
        <taxon>Asteraceae</taxon>
        <taxon>Cichorioideae</taxon>
        <taxon>Cichorieae</taxon>
        <taxon>Cichoriinae</taxon>
        <taxon>Cichorium</taxon>
    </lineage>
</organism>
<gene>
    <name evidence="1" type="ORF">L2E82_17950</name>
</gene>
<evidence type="ECO:0000313" key="2">
    <source>
        <dbReference type="Proteomes" id="UP001055811"/>
    </source>
</evidence>
<protein>
    <submittedName>
        <fullName evidence="1">Uncharacterized protein</fullName>
    </submittedName>
</protein>
<evidence type="ECO:0000313" key="1">
    <source>
        <dbReference type="EMBL" id="KAI3767643.1"/>
    </source>
</evidence>
<reference evidence="1 2" key="2">
    <citation type="journal article" date="2022" name="Mol. Ecol. Resour.">
        <title>The genomes of chicory, endive, great burdock and yacon provide insights into Asteraceae paleo-polyploidization history and plant inulin production.</title>
        <authorList>
            <person name="Fan W."/>
            <person name="Wang S."/>
            <person name="Wang H."/>
            <person name="Wang A."/>
            <person name="Jiang F."/>
            <person name="Liu H."/>
            <person name="Zhao H."/>
            <person name="Xu D."/>
            <person name="Zhang Y."/>
        </authorList>
    </citation>
    <scope>NUCLEOTIDE SEQUENCE [LARGE SCALE GENOMIC DNA]</scope>
    <source>
        <strain evidence="2">cv. Punajuju</strain>
        <tissue evidence="1">Leaves</tissue>
    </source>
</reference>
<comment type="caution">
    <text evidence="1">The sequence shown here is derived from an EMBL/GenBank/DDBJ whole genome shotgun (WGS) entry which is preliminary data.</text>
</comment>
<name>A0ACB9FA37_CICIN</name>
<sequence length="112" mass="12909">MMTSFRPSSDEFEEPWNNVILQNHSLNDHLWTREYSSGYDSDETHCGDVLRVSTIWRFAVRDMRETVAMGVIKIQECGEKGSDLSCCWTSHPQEDDDVKQAAADLLTPLWKL</sequence>
<reference evidence="2" key="1">
    <citation type="journal article" date="2022" name="Mol. Ecol. Resour.">
        <title>The genomes of chicory, endive, great burdock and yacon provide insights into Asteraceae palaeo-polyploidization history and plant inulin production.</title>
        <authorList>
            <person name="Fan W."/>
            <person name="Wang S."/>
            <person name="Wang H."/>
            <person name="Wang A."/>
            <person name="Jiang F."/>
            <person name="Liu H."/>
            <person name="Zhao H."/>
            <person name="Xu D."/>
            <person name="Zhang Y."/>
        </authorList>
    </citation>
    <scope>NUCLEOTIDE SEQUENCE [LARGE SCALE GENOMIC DNA]</scope>
    <source>
        <strain evidence="2">cv. Punajuju</strain>
    </source>
</reference>
<dbReference type="Proteomes" id="UP001055811">
    <property type="component" value="Linkage Group LG03"/>
</dbReference>
<keyword evidence="2" id="KW-1185">Reference proteome</keyword>